<keyword evidence="4" id="KW-0378">Hydrolase</keyword>
<comment type="caution">
    <text evidence="7">The sequence shown here is derived from an EMBL/GenBank/DDBJ whole genome shotgun (WGS) entry which is preliminary data.</text>
</comment>
<protein>
    <recommendedName>
        <fullName evidence="6">Nudix hydrolase domain-containing protein</fullName>
    </recommendedName>
</protein>
<dbReference type="GO" id="GO:0016818">
    <property type="term" value="F:hydrolase activity, acting on acid anhydrides, in phosphorus-containing anhydrides"/>
    <property type="evidence" value="ECO:0007669"/>
    <property type="project" value="TreeGrafter"/>
</dbReference>
<name>A0A1F5KK69_9BACT</name>
<evidence type="ECO:0000256" key="4">
    <source>
        <dbReference type="ARBA" id="ARBA00022801"/>
    </source>
</evidence>
<feature type="domain" description="Nudix hydrolase" evidence="6">
    <location>
        <begin position="4"/>
        <end position="142"/>
    </location>
</feature>
<sequence length="169" mass="19226">MMEKYTRKVQTSVTNFIHCGDDYLLLKRGTHKKIDPGKVNGIGGRVEPGEDYLSAAIRETKEETGIKVDASQIKFCGVVRLEGFYDEDWVMCFFKISVSSIKLPIGSKTEDGELIWINKDEVLNGELDLVDDIQYCFEEIVNENELFFISAQVGNDFKITNLTKQTLKK</sequence>
<dbReference type="GO" id="GO:0005737">
    <property type="term" value="C:cytoplasm"/>
    <property type="evidence" value="ECO:0007669"/>
    <property type="project" value="TreeGrafter"/>
</dbReference>
<dbReference type="InterPro" id="IPR015797">
    <property type="entry name" value="NUDIX_hydrolase-like_dom_sf"/>
</dbReference>
<dbReference type="InterPro" id="IPR000086">
    <property type="entry name" value="NUDIX_hydrolase_dom"/>
</dbReference>
<evidence type="ECO:0000313" key="8">
    <source>
        <dbReference type="Proteomes" id="UP000177328"/>
    </source>
</evidence>
<dbReference type="Gene3D" id="3.90.79.10">
    <property type="entry name" value="Nucleoside Triphosphate Pyrophosphohydrolase"/>
    <property type="match status" value="1"/>
</dbReference>
<dbReference type="InterPro" id="IPR020084">
    <property type="entry name" value="NUDIX_hydrolase_CS"/>
</dbReference>
<dbReference type="PANTHER" id="PTHR43758">
    <property type="entry name" value="7,8-DIHYDRO-8-OXOGUANINE TRIPHOSPHATASE"/>
    <property type="match status" value="1"/>
</dbReference>
<dbReference type="SUPFAM" id="SSF55811">
    <property type="entry name" value="Nudix"/>
    <property type="match status" value="1"/>
</dbReference>
<evidence type="ECO:0000259" key="6">
    <source>
        <dbReference type="PROSITE" id="PS51462"/>
    </source>
</evidence>
<dbReference type="Pfam" id="PF00293">
    <property type="entry name" value="NUDIX"/>
    <property type="match status" value="1"/>
</dbReference>
<dbReference type="EMBL" id="MFDD01000002">
    <property type="protein sequence ID" value="OGE41292.1"/>
    <property type="molecule type" value="Genomic_DNA"/>
</dbReference>
<gene>
    <name evidence="7" type="ORF">A3D25_02085</name>
</gene>
<evidence type="ECO:0000256" key="3">
    <source>
        <dbReference type="ARBA" id="ARBA00022723"/>
    </source>
</evidence>
<reference evidence="7 8" key="1">
    <citation type="journal article" date="2016" name="Nat. Commun.">
        <title>Thousands of microbial genomes shed light on interconnected biogeochemical processes in an aquifer system.</title>
        <authorList>
            <person name="Anantharaman K."/>
            <person name="Brown C.T."/>
            <person name="Hug L.A."/>
            <person name="Sharon I."/>
            <person name="Castelle C.J."/>
            <person name="Probst A.J."/>
            <person name="Thomas B.C."/>
            <person name="Singh A."/>
            <person name="Wilkins M.J."/>
            <person name="Karaoz U."/>
            <person name="Brodie E.L."/>
            <person name="Williams K.H."/>
            <person name="Hubbard S.S."/>
            <person name="Banfield J.F."/>
        </authorList>
    </citation>
    <scope>NUCLEOTIDE SEQUENCE [LARGE SCALE GENOMIC DNA]</scope>
</reference>
<keyword evidence="5" id="KW-0460">Magnesium</keyword>
<dbReference type="Proteomes" id="UP000177328">
    <property type="component" value="Unassembled WGS sequence"/>
</dbReference>
<proteinExistence type="inferred from homology"/>
<dbReference type="GO" id="GO:0046872">
    <property type="term" value="F:metal ion binding"/>
    <property type="evidence" value="ECO:0007669"/>
    <property type="project" value="UniProtKB-KW"/>
</dbReference>
<accession>A0A1F5KK69</accession>
<evidence type="ECO:0000256" key="1">
    <source>
        <dbReference type="ARBA" id="ARBA00001946"/>
    </source>
</evidence>
<evidence type="ECO:0000313" key="7">
    <source>
        <dbReference type="EMBL" id="OGE41292.1"/>
    </source>
</evidence>
<dbReference type="PANTHER" id="PTHR43758:SF2">
    <property type="entry name" value="OXIDIZED PURINE NUCLEOSIDE TRIPHOSPHATE HYDROLASE"/>
    <property type="match status" value="1"/>
</dbReference>
<evidence type="ECO:0000256" key="5">
    <source>
        <dbReference type="ARBA" id="ARBA00022842"/>
    </source>
</evidence>
<organism evidence="7 8">
    <name type="scientific">Candidatus Daviesbacteria bacterium RIFCSPHIGHO2_02_FULL_43_12</name>
    <dbReference type="NCBI Taxonomy" id="1797776"/>
    <lineage>
        <taxon>Bacteria</taxon>
        <taxon>Candidatus Daviesiibacteriota</taxon>
    </lineage>
</organism>
<evidence type="ECO:0000256" key="2">
    <source>
        <dbReference type="ARBA" id="ARBA00005582"/>
    </source>
</evidence>
<dbReference type="PROSITE" id="PS00893">
    <property type="entry name" value="NUDIX_BOX"/>
    <property type="match status" value="1"/>
</dbReference>
<dbReference type="AlphaFoldDB" id="A0A1F5KK69"/>
<comment type="cofactor">
    <cofactor evidence="1">
        <name>Mg(2+)</name>
        <dbReference type="ChEBI" id="CHEBI:18420"/>
    </cofactor>
</comment>
<keyword evidence="3" id="KW-0479">Metal-binding</keyword>
<comment type="similarity">
    <text evidence="2">Belongs to the Nudix hydrolase family.</text>
</comment>
<dbReference type="PROSITE" id="PS51462">
    <property type="entry name" value="NUDIX"/>
    <property type="match status" value="1"/>
</dbReference>